<dbReference type="InterPro" id="IPR015797">
    <property type="entry name" value="NUDIX_hydrolase-like_dom_sf"/>
</dbReference>
<reference evidence="2 3" key="1">
    <citation type="journal article" date="2016" name="Mol. Biol. Evol.">
        <title>Comparative Genomics of Early-Diverging Mushroom-Forming Fungi Provides Insights into the Origins of Lignocellulose Decay Capabilities.</title>
        <authorList>
            <person name="Nagy L.G."/>
            <person name="Riley R."/>
            <person name="Tritt A."/>
            <person name="Adam C."/>
            <person name="Daum C."/>
            <person name="Floudas D."/>
            <person name="Sun H."/>
            <person name="Yadav J.S."/>
            <person name="Pangilinan J."/>
            <person name="Larsson K.H."/>
            <person name="Matsuura K."/>
            <person name="Barry K."/>
            <person name="Labutti K."/>
            <person name="Kuo R."/>
            <person name="Ohm R.A."/>
            <person name="Bhattacharya S.S."/>
            <person name="Shirouzu T."/>
            <person name="Yoshinaga Y."/>
            <person name="Martin F.M."/>
            <person name="Grigoriev I.V."/>
            <person name="Hibbett D.S."/>
        </authorList>
    </citation>
    <scope>NUCLEOTIDE SEQUENCE [LARGE SCALE GENOMIC DNA]</scope>
    <source>
        <strain evidence="2 3">CBS 109695</strain>
    </source>
</reference>
<dbReference type="Pfam" id="PF00293">
    <property type="entry name" value="NUDIX"/>
    <property type="match status" value="1"/>
</dbReference>
<dbReference type="Proteomes" id="UP000076532">
    <property type="component" value="Unassembled WGS sequence"/>
</dbReference>
<dbReference type="STRING" id="436010.A0A166JW49"/>
<name>A0A166JW49_9AGAM</name>
<protein>
    <recommendedName>
        <fullName evidence="1">Nudix hydrolase domain-containing protein</fullName>
    </recommendedName>
</protein>
<organism evidence="2 3">
    <name type="scientific">Athelia psychrophila</name>
    <dbReference type="NCBI Taxonomy" id="1759441"/>
    <lineage>
        <taxon>Eukaryota</taxon>
        <taxon>Fungi</taxon>
        <taxon>Dikarya</taxon>
        <taxon>Basidiomycota</taxon>
        <taxon>Agaricomycotina</taxon>
        <taxon>Agaricomycetes</taxon>
        <taxon>Agaricomycetidae</taxon>
        <taxon>Atheliales</taxon>
        <taxon>Atheliaceae</taxon>
        <taxon>Athelia</taxon>
    </lineage>
</organism>
<dbReference type="Gene3D" id="3.90.79.10">
    <property type="entry name" value="Nucleoside Triphosphate Pyrophosphohydrolase"/>
    <property type="match status" value="1"/>
</dbReference>
<dbReference type="PROSITE" id="PS51462">
    <property type="entry name" value="NUDIX"/>
    <property type="match status" value="1"/>
</dbReference>
<dbReference type="CDD" id="cd03676">
    <property type="entry name" value="NUDIX_Tnr3_like"/>
    <property type="match status" value="1"/>
</dbReference>
<feature type="domain" description="Nudix hydrolase" evidence="1">
    <location>
        <begin position="172"/>
        <end position="319"/>
    </location>
</feature>
<dbReference type="AlphaFoldDB" id="A0A166JW49"/>
<dbReference type="SUPFAM" id="SSF55811">
    <property type="entry name" value="Nudix"/>
    <property type="match status" value="1"/>
</dbReference>
<proteinExistence type="predicted"/>
<sequence length="355" mass="40334">MTTRRTFLDILNKCDNFHLAQSRLESTEKPNLYGFALNSSETSPIIGLLRPCVFEQLEAEIQRSKERNEQPVWQIRSRPGSSKPVVGFAYWLPEGVEGEQARTTAMKEMCERWRDARVFEGVIGASKWRDELYSVYVDPFGPRRDQELESEGKINSNFAFEMERAATALFGLVTSGIHMNIFQEADGQIKIWVPKRARTKQTWGGYLDNSVAGGIPSGMPPFEALVKESMEEASIAEDIVRSHAKAVGSVSYYTRTPSGWLQPEIEYLWDLAVPPGADPGPFTPKPLDGEVESFELMTFDDIISKMHEGLFKPNCALILIDFFIRHGHITPDNEPHYMEIMTRLHGRFDIDHWGI</sequence>
<keyword evidence="3" id="KW-1185">Reference proteome</keyword>
<dbReference type="PANTHER" id="PTHR13622:SF8">
    <property type="entry name" value="THIAMIN PYROPHOSPHOKINASE 1"/>
    <property type="match status" value="1"/>
</dbReference>
<evidence type="ECO:0000313" key="3">
    <source>
        <dbReference type="Proteomes" id="UP000076532"/>
    </source>
</evidence>
<dbReference type="PANTHER" id="PTHR13622">
    <property type="entry name" value="THIAMIN PYROPHOSPHOKINASE"/>
    <property type="match status" value="1"/>
</dbReference>
<gene>
    <name evidence="2" type="ORF">FIBSPDRAFT_740853</name>
</gene>
<dbReference type="OrthoDB" id="10261522at2759"/>
<dbReference type="EMBL" id="KV417548">
    <property type="protein sequence ID" value="KZP21273.1"/>
    <property type="molecule type" value="Genomic_DNA"/>
</dbReference>
<evidence type="ECO:0000313" key="2">
    <source>
        <dbReference type="EMBL" id="KZP21273.1"/>
    </source>
</evidence>
<accession>A0A166JW49</accession>
<evidence type="ECO:0000259" key="1">
    <source>
        <dbReference type="PROSITE" id="PS51462"/>
    </source>
</evidence>
<dbReference type="FunFam" id="3.90.79.10:FF:000019">
    <property type="entry name" value="Thiamin pyrophosphokinase, putative"/>
    <property type="match status" value="1"/>
</dbReference>
<dbReference type="InterPro" id="IPR000086">
    <property type="entry name" value="NUDIX_hydrolase_dom"/>
</dbReference>
<dbReference type="GO" id="GO:0044715">
    <property type="term" value="F:8-oxo-dGDP phosphatase activity"/>
    <property type="evidence" value="ECO:0007669"/>
    <property type="project" value="UniProtKB-ARBA"/>
</dbReference>